<organism evidence="3 4">
    <name type="scientific">Ruminococcus bromii</name>
    <dbReference type="NCBI Taxonomy" id="40518"/>
    <lineage>
        <taxon>Bacteria</taxon>
        <taxon>Bacillati</taxon>
        <taxon>Bacillota</taxon>
        <taxon>Clostridia</taxon>
        <taxon>Eubacteriales</taxon>
        <taxon>Oscillospiraceae</taxon>
        <taxon>Ruminococcus</taxon>
    </lineage>
</organism>
<keyword evidence="2" id="KW-0472">Membrane</keyword>
<dbReference type="Pfam" id="PF04854">
    <property type="entry name" value="DUF624"/>
    <property type="match status" value="1"/>
</dbReference>
<sequence length="317" mass="36310">MASEKNAVALTGFFSSLFHNLPKLLFTNLLFAVPFAVIFGIFYLINILTGLNSMFIYFLTVIPLFPFYAGVTQVTSHMVRGEENVDILPNFIGGIKENWLRFLVHGIVMYAAVFISYYSIVLYLGLGSKNGMFYVPLALCILIAVFFLFMFFYVSPMTVTFDISMKDIYKNSALMTFGELKHNLFAVFGILILFLVCSTVLMCSFTPVLLIIFTIVLALFIVPSILSFIINSAVYKNMYSMIVDRDSKSKTIDKKMENRRKGQFRDDEEEPVAEDYSDLEIDESADGDEFIFYHGKMMKRSYLIKLKKEAEERKNLK</sequence>
<proteinExistence type="predicted"/>
<evidence type="ECO:0000313" key="4">
    <source>
        <dbReference type="Proteomes" id="UP000233425"/>
    </source>
</evidence>
<keyword evidence="4" id="KW-1185">Reference proteome</keyword>
<dbReference type="EMBL" id="NNSR01000026">
    <property type="protein sequence ID" value="PKD32469.1"/>
    <property type="molecule type" value="Genomic_DNA"/>
</dbReference>
<keyword evidence="2" id="KW-0812">Transmembrane</keyword>
<feature type="transmembrane region" description="Helical" evidence="2">
    <location>
        <begin position="208"/>
        <end position="235"/>
    </location>
</feature>
<dbReference type="InterPro" id="IPR006938">
    <property type="entry name" value="DUF624"/>
</dbReference>
<name>A0A2N0UZR6_9FIRM</name>
<comment type="caution">
    <text evidence="3">The sequence shown here is derived from an EMBL/GenBank/DDBJ whole genome shotgun (WGS) entry which is preliminary data.</text>
</comment>
<dbReference type="RefSeq" id="WP_101028525.1">
    <property type="nucleotide sequence ID" value="NZ_CABMMZ010000026.1"/>
</dbReference>
<feature type="transmembrane region" description="Helical" evidence="2">
    <location>
        <begin position="102"/>
        <end position="126"/>
    </location>
</feature>
<feature type="region of interest" description="Disordered" evidence="1">
    <location>
        <begin position="257"/>
        <end position="277"/>
    </location>
</feature>
<feature type="transmembrane region" description="Helical" evidence="2">
    <location>
        <begin position="184"/>
        <end position="202"/>
    </location>
</feature>
<feature type="transmembrane region" description="Helical" evidence="2">
    <location>
        <begin position="54"/>
        <end position="71"/>
    </location>
</feature>
<dbReference type="AlphaFoldDB" id="A0A2N0UZR6"/>
<evidence type="ECO:0000256" key="1">
    <source>
        <dbReference type="SAM" id="MobiDB-lite"/>
    </source>
</evidence>
<evidence type="ECO:0000256" key="2">
    <source>
        <dbReference type="SAM" id="Phobius"/>
    </source>
</evidence>
<accession>A0A2N0UZR6</accession>
<reference evidence="3" key="1">
    <citation type="journal article" date="2018" name="Environ. Microbiol.">
        <title>Sporulation capability and amylosome conservation among diverse human colonic and rumen isolates of the keystone starch-degrader Ruminococcus bromii.</title>
        <authorList>
            <person name="Mukhopadhya I."/>
            <person name="Morais S."/>
            <person name="Laverde-Gomez J."/>
            <person name="Sheridan P.O."/>
            <person name="Walker A.W."/>
            <person name="Kelly W."/>
            <person name="Klieve A.V."/>
            <person name="Ouwerkerk D."/>
            <person name="Duncan S.H."/>
            <person name="Louis P."/>
            <person name="Koropatkin N."/>
            <person name="Cockburn D."/>
            <person name="Kibler R."/>
            <person name="Cooper P.J."/>
            <person name="Sandoval C."/>
            <person name="Crost E."/>
            <person name="Juge N."/>
            <person name="Bayer E.A."/>
            <person name="Flint H.J."/>
        </authorList>
    </citation>
    <scope>NUCLEOTIDE SEQUENCE [LARGE SCALE GENOMIC DNA]</scope>
    <source>
        <strain evidence="3">ATCC 27255</strain>
    </source>
</reference>
<gene>
    <name evidence="3" type="ORF">RBATCC27255_00418</name>
</gene>
<protein>
    <submittedName>
        <fullName evidence="3">Putative integral membrane protein</fullName>
    </submittedName>
</protein>
<dbReference type="Proteomes" id="UP000233425">
    <property type="component" value="Unassembled WGS sequence"/>
</dbReference>
<feature type="transmembrane region" description="Helical" evidence="2">
    <location>
        <begin position="132"/>
        <end position="154"/>
    </location>
</feature>
<feature type="compositionally biased region" description="Acidic residues" evidence="1">
    <location>
        <begin position="266"/>
        <end position="277"/>
    </location>
</feature>
<evidence type="ECO:0000313" key="3">
    <source>
        <dbReference type="EMBL" id="PKD32469.1"/>
    </source>
</evidence>
<feature type="transmembrane region" description="Helical" evidence="2">
    <location>
        <begin position="24"/>
        <end position="48"/>
    </location>
</feature>
<keyword evidence="2" id="KW-1133">Transmembrane helix</keyword>